<dbReference type="InterPro" id="IPR020846">
    <property type="entry name" value="MFS_dom"/>
</dbReference>
<feature type="transmembrane region" description="Helical" evidence="4">
    <location>
        <begin position="365"/>
        <end position="386"/>
    </location>
</feature>
<proteinExistence type="inferred from homology"/>
<comment type="subcellular location">
    <subcellularLocation>
        <location evidence="1">Membrane</location>
        <topology evidence="1">Multi-pass membrane protein</topology>
    </subcellularLocation>
</comment>
<gene>
    <name evidence="6" type="ORF">B0T11DRAFT_307697</name>
</gene>
<feature type="transmembrane region" description="Helical" evidence="4">
    <location>
        <begin position="136"/>
        <end position="155"/>
    </location>
</feature>
<accession>A0A8K0X2C6</accession>
<evidence type="ECO:0000256" key="2">
    <source>
        <dbReference type="ARBA" id="ARBA00006727"/>
    </source>
</evidence>
<comment type="caution">
    <text evidence="6">The sequence shown here is derived from an EMBL/GenBank/DDBJ whole genome shotgun (WGS) entry which is preliminary data.</text>
</comment>
<dbReference type="OrthoDB" id="2213137at2759"/>
<keyword evidence="7" id="KW-1185">Reference proteome</keyword>
<reference evidence="6" key="1">
    <citation type="journal article" date="2021" name="Nat. Commun.">
        <title>Genetic determinants of endophytism in the Arabidopsis root mycobiome.</title>
        <authorList>
            <person name="Mesny F."/>
            <person name="Miyauchi S."/>
            <person name="Thiergart T."/>
            <person name="Pickel B."/>
            <person name="Atanasova L."/>
            <person name="Karlsson M."/>
            <person name="Huettel B."/>
            <person name="Barry K.W."/>
            <person name="Haridas S."/>
            <person name="Chen C."/>
            <person name="Bauer D."/>
            <person name="Andreopoulos W."/>
            <person name="Pangilinan J."/>
            <person name="LaButti K."/>
            <person name="Riley R."/>
            <person name="Lipzen A."/>
            <person name="Clum A."/>
            <person name="Drula E."/>
            <person name="Henrissat B."/>
            <person name="Kohler A."/>
            <person name="Grigoriev I.V."/>
            <person name="Martin F.M."/>
            <person name="Hacquard S."/>
        </authorList>
    </citation>
    <scope>NUCLEOTIDE SEQUENCE</scope>
    <source>
        <strain evidence="6">MPI-CAGE-AT-0016</strain>
    </source>
</reference>
<keyword evidence="4" id="KW-0472">Membrane</keyword>
<feature type="transmembrane region" description="Helical" evidence="4">
    <location>
        <begin position="335"/>
        <end position="353"/>
    </location>
</feature>
<evidence type="ECO:0000259" key="5">
    <source>
        <dbReference type="PROSITE" id="PS50850"/>
    </source>
</evidence>
<dbReference type="PROSITE" id="PS50850">
    <property type="entry name" value="MFS"/>
    <property type="match status" value="1"/>
</dbReference>
<dbReference type="InterPro" id="IPR050327">
    <property type="entry name" value="Proton-linked_MCT"/>
</dbReference>
<feature type="transmembrane region" description="Helical" evidence="4">
    <location>
        <begin position="280"/>
        <end position="300"/>
    </location>
</feature>
<comment type="similarity">
    <text evidence="2">Belongs to the major facilitator superfamily. Monocarboxylate porter (TC 2.A.1.13) family.</text>
</comment>
<feature type="transmembrane region" description="Helical" evidence="4">
    <location>
        <begin position="167"/>
        <end position="187"/>
    </location>
</feature>
<feature type="transmembrane region" description="Helical" evidence="4">
    <location>
        <begin position="199"/>
        <end position="221"/>
    </location>
</feature>
<feature type="transmembrane region" description="Helical" evidence="4">
    <location>
        <begin position="242"/>
        <end position="260"/>
    </location>
</feature>
<feature type="region of interest" description="Disordered" evidence="3">
    <location>
        <begin position="1"/>
        <end position="21"/>
    </location>
</feature>
<dbReference type="EMBL" id="JAGPXD010000005">
    <property type="protein sequence ID" value="KAH7354488.1"/>
    <property type="molecule type" value="Genomic_DNA"/>
</dbReference>
<dbReference type="Gene3D" id="1.20.1250.20">
    <property type="entry name" value="MFS general substrate transporter like domains"/>
    <property type="match status" value="2"/>
</dbReference>
<dbReference type="InterPro" id="IPR036259">
    <property type="entry name" value="MFS_trans_sf"/>
</dbReference>
<dbReference type="GO" id="GO:0016020">
    <property type="term" value="C:membrane"/>
    <property type="evidence" value="ECO:0007669"/>
    <property type="project" value="UniProtKB-SubCell"/>
</dbReference>
<evidence type="ECO:0000313" key="7">
    <source>
        <dbReference type="Proteomes" id="UP000813385"/>
    </source>
</evidence>
<keyword evidence="4" id="KW-0812">Transmembrane</keyword>
<dbReference type="Proteomes" id="UP000813385">
    <property type="component" value="Unassembled WGS sequence"/>
</dbReference>
<dbReference type="Pfam" id="PF07690">
    <property type="entry name" value="MFS_1"/>
    <property type="match status" value="1"/>
</dbReference>
<feature type="transmembrane region" description="Helical" evidence="4">
    <location>
        <begin position="307"/>
        <end position="329"/>
    </location>
</feature>
<feature type="transmembrane region" description="Helical" evidence="4">
    <location>
        <begin position="406"/>
        <end position="426"/>
    </location>
</feature>
<evidence type="ECO:0000256" key="4">
    <source>
        <dbReference type="SAM" id="Phobius"/>
    </source>
</evidence>
<name>A0A8K0X2C6_9PEZI</name>
<evidence type="ECO:0000313" key="6">
    <source>
        <dbReference type="EMBL" id="KAH7354488.1"/>
    </source>
</evidence>
<feature type="transmembrane region" description="Helical" evidence="4">
    <location>
        <begin position="79"/>
        <end position="101"/>
    </location>
</feature>
<dbReference type="SUPFAM" id="SSF103473">
    <property type="entry name" value="MFS general substrate transporter"/>
    <property type="match status" value="1"/>
</dbReference>
<organism evidence="6 7">
    <name type="scientific">Plectosphaerella cucumerina</name>
    <dbReference type="NCBI Taxonomy" id="40658"/>
    <lineage>
        <taxon>Eukaryota</taxon>
        <taxon>Fungi</taxon>
        <taxon>Dikarya</taxon>
        <taxon>Ascomycota</taxon>
        <taxon>Pezizomycotina</taxon>
        <taxon>Sordariomycetes</taxon>
        <taxon>Hypocreomycetidae</taxon>
        <taxon>Glomerellales</taxon>
        <taxon>Plectosphaerellaceae</taxon>
        <taxon>Plectosphaerella</taxon>
    </lineage>
</organism>
<evidence type="ECO:0000256" key="3">
    <source>
        <dbReference type="SAM" id="MobiDB-lite"/>
    </source>
</evidence>
<feature type="domain" description="Major facilitator superfamily (MFS) profile" evidence="5">
    <location>
        <begin position="243"/>
        <end position="432"/>
    </location>
</feature>
<dbReference type="InterPro" id="IPR011701">
    <property type="entry name" value="MFS"/>
</dbReference>
<dbReference type="PANTHER" id="PTHR11360">
    <property type="entry name" value="MONOCARBOXYLATE TRANSPORTER"/>
    <property type="match status" value="1"/>
</dbReference>
<dbReference type="AlphaFoldDB" id="A0A8K0X2C6"/>
<sequence length="432" mass="46185">MATELQTLASPRPVDAEADGDTTSLIQTLPAPDRSREALKFLFGAFVIEALLWGFPLAYGVFQEHYSHHPDFETQQDNVAVAGTLATSIYFLGAPLATPLVKRFQRWQTHMIVAGWLCCVASLVGASFVSSVAGLVATQGAMYGLGFTLLYFPILRMLNEWFVERRGLAYGVMFAGGGFSGVGYPFLLEVLLSRYGHQTTLRAVAVGLFVLVLPVVPLLKGRLPVAGRGALRGLDVSFFRQPLFYVFALSNLVQGLGYYIPGLYLPTYASSLGLSGATGALLLAAFNLATTFGQIAMGWLSDRVANALLLVFVSSFVSALASFLLWGFASSLPTLLAFAVVYGWFAGGFVILWPKFGSVLSDDPGPVYSMMAFGKGIGNILTGPISTPLMAGSLSTGYGMGKYEPLILYLGSVMLVSSLGIAGWPVRVRGQA</sequence>
<evidence type="ECO:0000256" key="1">
    <source>
        <dbReference type="ARBA" id="ARBA00004141"/>
    </source>
</evidence>
<keyword evidence="4" id="KW-1133">Transmembrane helix</keyword>
<feature type="transmembrane region" description="Helical" evidence="4">
    <location>
        <begin position="113"/>
        <end position="130"/>
    </location>
</feature>
<protein>
    <submittedName>
        <fullName evidence="6">Major facilitator superfamily domain-containing protein</fullName>
    </submittedName>
</protein>
<dbReference type="GO" id="GO:0022857">
    <property type="term" value="F:transmembrane transporter activity"/>
    <property type="evidence" value="ECO:0007669"/>
    <property type="project" value="InterPro"/>
</dbReference>
<dbReference type="PANTHER" id="PTHR11360:SF287">
    <property type="entry name" value="MFS MONOCARBOXYLATE TRANSPORTER"/>
    <property type="match status" value="1"/>
</dbReference>
<feature type="transmembrane region" description="Helical" evidence="4">
    <location>
        <begin position="41"/>
        <end position="59"/>
    </location>
</feature>